<dbReference type="Pfam" id="PF10694">
    <property type="entry name" value="DUF2500"/>
    <property type="match status" value="1"/>
</dbReference>
<keyword evidence="1" id="KW-0472">Membrane</keyword>
<proteinExistence type="predicted"/>
<dbReference type="EMBL" id="PKOZ01000002">
    <property type="protein sequence ID" value="PQD96305.1"/>
    <property type="molecule type" value="Genomic_DNA"/>
</dbReference>
<evidence type="ECO:0000256" key="1">
    <source>
        <dbReference type="SAM" id="Phobius"/>
    </source>
</evidence>
<evidence type="ECO:0000313" key="2">
    <source>
        <dbReference type="EMBL" id="PQD96305.1"/>
    </source>
</evidence>
<organism evidence="2 3">
    <name type="scientific">Pradoshia eiseniae</name>
    <dbReference type="NCBI Taxonomy" id="2064768"/>
    <lineage>
        <taxon>Bacteria</taxon>
        <taxon>Bacillati</taxon>
        <taxon>Bacillota</taxon>
        <taxon>Bacilli</taxon>
        <taxon>Bacillales</taxon>
        <taxon>Bacillaceae</taxon>
        <taxon>Pradoshia</taxon>
    </lineage>
</organism>
<dbReference type="InterPro" id="IPR019635">
    <property type="entry name" value="DUF2500"/>
</dbReference>
<dbReference type="Gene3D" id="2.40.50.660">
    <property type="match status" value="1"/>
</dbReference>
<accession>A0A2S7N2S7</accession>
<protein>
    <submittedName>
        <fullName evidence="2">DUF2500 domain-containing protein</fullName>
    </submittedName>
</protein>
<feature type="transmembrane region" description="Helical" evidence="1">
    <location>
        <begin position="6"/>
        <end position="25"/>
    </location>
</feature>
<dbReference type="OrthoDB" id="282886at2"/>
<comment type="caution">
    <text evidence="2">The sequence shown here is derived from an EMBL/GenBank/DDBJ whole genome shotgun (WGS) entry which is preliminary data.</text>
</comment>
<name>A0A2S7N2S7_9BACI</name>
<dbReference type="AlphaFoldDB" id="A0A2S7N2S7"/>
<reference evidence="2 3" key="1">
    <citation type="submission" date="2017-12" db="EMBL/GenBank/DDBJ databases">
        <title>Taxonomic description and draft genome of Pradoshia cofamensis Gen. nov., sp. nov., a thermotolerant bacillale isolated from anterior gut of earthworm Eisenia fetida.</title>
        <authorList>
            <person name="Saha T."/>
            <person name="Chakraborty R."/>
        </authorList>
    </citation>
    <scope>NUCLEOTIDE SEQUENCE [LARGE SCALE GENOMIC DNA]</scope>
    <source>
        <strain evidence="2 3">EAG3</strain>
    </source>
</reference>
<evidence type="ECO:0000313" key="3">
    <source>
        <dbReference type="Proteomes" id="UP000239663"/>
    </source>
</evidence>
<keyword evidence="3" id="KW-1185">Reference proteome</keyword>
<keyword evidence="1" id="KW-1133">Transmembrane helix</keyword>
<dbReference type="Proteomes" id="UP000239663">
    <property type="component" value="Unassembled WGS sequence"/>
</dbReference>
<keyword evidence="1" id="KW-0812">Transmembrane</keyword>
<sequence length="102" mass="11634">MFIFIALIFIIVISFIAYTIISGLIQWKRNNDQARLSVLAKVVTKRTDTRSESTWYYATFEVESGDRMEFGLSGKEFGTIAEGDVGTLQFQGTRYLGFERMA</sequence>
<gene>
    <name evidence="2" type="ORF">CYL18_05735</name>
</gene>